<reference evidence="3" key="1">
    <citation type="journal article" date="2014" name="Int. J. Syst. Evol. Microbiol.">
        <title>Complete genome of a new Firmicutes species belonging to the dominant human colonic microbiota ('Ruminococcus bicirculans') reveals two chromosomes and a selective capacity to utilize plant glucans.</title>
        <authorList>
            <consortium name="NISC Comparative Sequencing Program"/>
            <person name="Wegmann U."/>
            <person name="Louis P."/>
            <person name="Goesmann A."/>
            <person name="Henrissat B."/>
            <person name="Duncan S.H."/>
            <person name="Flint H.J."/>
        </authorList>
    </citation>
    <scope>NUCLEOTIDE SEQUENCE</scope>
    <source>
        <strain evidence="3">CECT 8869</strain>
    </source>
</reference>
<dbReference type="InterPro" id="IPR006015">
    <property type="entry name" value="Universal_stress_UspA"/>
</dbReference>
<dbReference type="SUPFAM" id="SSF52402">
    <property type="entry name" value="Adenine nucleotide alpha hydrolases-like"/>
    <property type="match status" value="2"/>
</dbReference>
<evidence type="ECO:0000259" key="2">
    <source>
        <dbReference type="Pfam" id="PF00582"/>
    </source>
</evidence>
<feature type="domain" description="UspA" evidence="2">
    <location>
        <begin position="1"/>
        <end position="147"/>
    </location>
</feature>
<proteinExistence type="inferred from homology"/>
<comment type="caution">
    <text evidence="3">The sequence shown here is derived from an EMBL/GenBank/DDBJ whole genome shotgun (WGS) entry which is preliminary data.</text>
</comment>
<dbReference type="Gene3D" id="3.40.50.620">
    <property type="entry name" value="HUPs"/>
    <property type="match status" value="2"/>
</dbReference>
<dbReference type="InterPro" id="IPR014729">
    <property type="entry name" value="Rossmann-like_a/b/a_fold"/>
</dbReference>
<dbReference type="Pfam" id="PF00582">
    <property type="entry name" value="Usp"/>
    <property type="match status" value="1"/>
</dbReference>
<evidence type="ECO:0000313" key="4">
    <source>
        <dbReference type="Proteomes" id="UP001168579"/>
    </source>
</evidence>
<gene>
    <name evidence="3" type="ORF">Q2T41_02540</name>
</gene>
<reference evidence="3" key="2">
    <citation type="submission" date="2023-06" db="EMBL/GenBank/DDBJ databases">
        <authorList>
            <person name="Lucena T."/>
            <person name="Sun Q."/>
        </authorList>
    </citation>
    <scope>NUCLEOTIDE SEQUENCE</scope>
    <source>
        <strain evidence="3">CECT 8869</strain>
    </source>
</reference>
<protein>
    <submittedName>
        <fullName evidence="3">Universal stress protein</fullName>
    </submittedName>
</protein>
<dbReference type="PANTHER" id="PTHR46268:SF6">
    <property type="entry name" value="UNIVERSAL STRESS PROTEIN UP12"/>
    <property type="match status" value="1"/>
</dbReference>
<sequence length="279" mass="31749">MNKRILIPTDFSKNALNAVRYAIDLYAKLHCDFYFLNVFSVESYTNTNLLMPDEDSEVFIRAKEKSEKNFLKLLESLAAHGDNFKHNFFTISTCSFLSEAIKKIIGEKDIELVVMGTHGASGSRGSLMGSNTVMAMEKIRECPVMAIPSEYSFFPPTEIVFPTDYKDAFKRTELRYLMEIAKMHEANIAVLHLNMSKELTQIQEDNKKLLHAILGEVAHDFHVLAKRNLAKGIQSFVEERNSDIIAFINHKHFFFSSVFTKPLVKAIGYDSTIPILALH</sequence>
<dbReference type="EMBL" id="JAUKUC010000001">
    <property type="protein sequence ID" value="MDO1511544.1"/>
    <property type="molecule type" value="Genomic_DNA"/>
</dbReference>
<keyword evidence="4" id="KW-1185">Reference proteome</keyword>
<dbReference type="CDD" id="cd00293">
    <property type="entry name" value="USP-like"/>
    <property type="match status" value="1"/>
</dbReference>
<evidence type="ECO:0000256" key="1">
    <source>
        <dbReference type="ARBA" id="ARBA00008791"/>
    </source>
</evidence>
<organism evidence="3 4">
    <name type="scientific">Maribacter confluentis</name>
    <dbReference type="NCBI Taxonomy" id="1656093"/>
    <lineage>
        <taxon>Bacteria</taxon>
        <taxon>Pseudomonadati</taxon>
        <taxon>Bacteroidota</taxon>
        <taxon>Flavobacteriia</taxon>
        <taxon>Flavobacteriales</taxon>
        <taxon>Flavobacteriaceae</taxon>
        <taxon>Maribacter</taxon>
    </lineage>
</organism>
<name>A0ABT8RMI0_9FLAO</name>
<comment type="similarity">
    <text evidence="1">Belongs to the universal stress protein A family.</text>
</comment>
<evidence type="ECO:0000313" key="3">
    <source>
        <dbReference type="EMBL" id="MDO1511544.1"/>
    </source>
</evidence>
<dbReference type="PRINTS" id="PR01438">
    <property type="entry name" value="UNVRSLSTRESS"/>
</dbReference>
<dbReference type="PANTHER" id="PTHR46268">
    <property type="entry name" value="STRESS RESPONSE PROTEIN NHAX"/>
    <property type="match status" value="1"/>
</dbReference>
<accession>A0ABT8RMI0</accession>
<dbReference type="Proteomes" id="UP001168579">
    <property type="component" value="Unassembled WGS sequence"/>
</dbReference>
<dbReference type="RefSeq" id="WP_304434805.1">
    <property type="nucleotide sequence ID" value="NZ_JAUKUC010000001.1"/>
</dbReference>
<dbReference type="InterPro" id="IPR006016">
    <property type="entry name" value="UspA"/>
</dbReference>